<evidence type="ECO:0000259" key="4">
    <source>
        <dbReference type="Pfam" id="PF00155"/>
    </source>
</evidence>
<dbReference type="AlphaFoldDB" id="V6KAR0"/>
<dbReference type="Gene3D" id="3.40.640.10">
    <property type="entry name" value="Type I PLP-dependent aspartate aminotransferase-like (Major domain)"/>
    <property type="match status" value="1"/>
</dbReference>
<evidence type="ECO:0000256" key="3">
    <source>
        <dbReference type="ARBA" id="ARBA00022898"/>
    </source>
</evidence>
<dbReference type="PATRIC" id="fig|1352936.5.peg.4397"/>
<dbReference type="EMBL" id="AWQX01000183">
    <property type="protein sequence ID" value="EST29133.1"/>
    <property type="molecule type" value="Genomic_DNA"/>
</dbReference>
<name>V6KAR0_STRRC</name>
<dbReference type="STRING" id="1352936.M878_20970"/>
<feature type="domain" description="Aminotransferase class I/classII large" evidence="4">
    <location>
        <begin position="354"/>
        <end position="613"/>
    </location>
</feature>
<dbReference type="Gene3D" id="3.90.1150.10">
    <property type="entry name" value="Aspartate Aminotransferase, domain 1"/>
    <property type="match status" value="1"/>
</dbReference>
<keyword evidence="2" id="KW-0808">Transferase</keyword>
<organism evidence="5 6">
    <name type="scientific">Streptomyces roseochromogenus subsp. oscitans DS 12.976</name>
    <dbReference type="NCBI Taxonomy" id="1352936"/>
    <lineage>
        <taxon>Bacteria</taxon>
        <taxon>Bacillati</taxon>
        <taxon>Actinomycetota</taxon>
        <taxon>Actinomycetes</taxon>
        <taxon>Kitasatosporales</taxon>
        <taxon>Streptomycetaceae</taxon>
        <taxon>Streptomyces</taxon>
    </lineage>
</organism>
<evidence type="ECO:0000256" key="1">
    <source>
        <dbReference type="ARBA" id="ARBA00022576"/>
    </source>
</evidence>
<gene>
    <name evidence="5" type="ORF">M878_20970</name>
</gene>
<evidence type="ECO:0000313" key="5">
    <source>
        <dbReference type="EMBL" id="EST29133.1"/>
    </source>
</evidence>
<dbReference type="InterPro" id="IPR015421">
    <property type="entry name" value="PyrdxlP-dep_Trfase_major"/>
</dbReference>
<dbReference type="InterPro" id="IPR050106">
    <property type="entry name" value="HistidinolP_aminotransfase"/>
</dbReference>
<dbReference type="Gene3D" id="1.10.240.10">
    <property type="entry name" value="Tyrosyl-Transfer RNA Synthetase"/>
    <property type="match status" value="1"/>
</dbReference>
<keyword evidence="3" id="KW-0663">Pyridoxal phosphate</keyword>
<sequence>MTMTLAAWHAACNQQTAALEGHRSRQFGLRPLVGSVVGAQGTRESVLPGEVWATQTFGGSQPSPHSVGSPNSVGSPIRVGFAGRRLHLGHLGLARTAAQMADGGAQLLLFDASVDSTSIVDCFRTAVCHYAGASIPGQLIEYGPDLRRWQNQALSGLRLDKMRRLYGWDSSTPASALTDLEAMISFFLYTPQGMEGGGAALVDAMQAPHSALLPQAARAVDAKLPELLYRRLFPSLRRGGERGSVREPSSVVFADDDEATVQRKFLRSRTGGRASVEEQRALGGDATRCSAFAMIELLCPPETAQRALDGCLSGRSCGDCKAEHMAGVVSGLRAATRTPLRAGTSSQVGLTVSRAAGGLHRPPPRDATDLEAAIAERSGVHPDQVVVGHGSTEVMDWLFRIQAGSGGKVVATEPTFDLYQELAERHHLRYAAAAWDPRTFNHDAAALVRLADRDTALCIIDVPHSVSGAVGQVTELLDRLFEALPDDAVVLLDLVYADFMNIPIEPASRLLSRYPRTVLFGSMSKAHCLLGARVGYALAATPLADRLRSHRLPYAMDSLALTAAHSALMDDESRQRTVQASHEARARITATLQGLGIAYVQTEANFLLMDLGTRFAPVARRLRAGGTSFRDGRRWCMPGWMQIHLIDVPFIEPFIEALRQDTTGENGTSSHRPWLLHKEIEGPSVP</sequence>
<comment type="caution">
    <text evidence="5">The sequence shown here is derived from an EMBL/GenBank/DDBJ whole genome shotgun (WGS) entry which is preliminary data.</text>
</comment>
<evidence type="ECO:0000313" key="6">
    <source>
        <dbReference type="Proteomes" id="UP000017984"/>
    </source>
</evidence>
<dbReference type="InterPro" id="IPR004839">
    <property type="entry name" value="Aminotransferase_I/II_large"/>
</dbReference>
<dbReference type="PANTHER" id="PTHR43643:SF3">
    <property type="entry name" value="HISTIDINOL-PHOSPHATE AMINOTRANSFERASE"/>
    <property type="match status" value="1"/>
</dbReference>
<dbReference type="GO" id="GO:0030170">
    <property type="term" value="F:pyridoxal phosphate binding"/>
    <property type="evidence" value="ECO:0007669"/>
    <property type="project" value="InterPro"/>
</dbReference>
<dbReference type="PANTHER" id="PTHR43643">
    <property type="entry name" value="HISTIDINOL-PHOSPHATE AMINOTRANSFERASE 2"/>
    <property type="match status" value="1"/>
</dbReference>
<proteinExistence type="predicted"/>
<dbReference type="Proteomes" id="UP000017984">
    <property type="component" value="Chromosome"/>
</dbReference>
<keyword evidence="6" id="KW-1185">Reference proteome</keyword>
<dbReference type="CDD" id="cd00609">
    <property type="entry name" value="AAT_like"/>
    <property type="match status" value="1"/>
</dbReference>
<evidence type="ECO:0000256" key="2">
    <source>
        <dbReference type="ARBA" id="ARBA00022679"/>
    </source>
</evidence>
<dbReference type="GO" id="GO:0008483">
    <property type="term" value="F:transaminase activity"/>
    <property type="evidence" value="ECO:0007669"/>
    <property type="project" value="UniProtKB-KW"/>
</dbReference>
<dbReference type="InterPro" id="IPR015424">
    <property type="entry name" value="PyrdxlP-dep_Trfase"/>
</dbReference>
<dbReference type="SUPFAM" id="SSF53383">
    <property type="entry name" value="PLP-dependent transferases"/>
    <property type="match status" value="1"/>
</dbReference>
<dbReference type="SUPFAM" id="SSF52374">
    <property type="entry name" value="Nucleotidylyl transferase"/>
    <property type="match status" value="1"/>
</dbReference>
<dbReference type="InterPro" id="IPR015422">
    <property type="entry name" value="PyrdxlP-dep_Trfase_small"/>
</dbReference>
<keyword evidence="1" id="KW-0032">Aminotransferase</keyword>
<dbReference type="Pfam" id="PF00155">
    <property type="entry name" value="Aminotran_1_2"/>
    <property type="match status" value="1"/>
</dbReference>
<reference evidence="5 6" key="1">
    <citation type="journal article" date="2014" name="Genome Announc.">
        <title>Draft Genome Sequence of Streptomyces roseochromogenes subsp. oscitans DS 12.976, Producer of the Aminocoumarin Antibiotic Clorobiocin.</title>
        <authorList>
            <person name="Ruckert C."/>
            <person name="Kalinowski J."/>
            <person name="Heide L."/>
            <person name="Apel A.K."/>
        </authorList>
    </citation>
    <scope>NUCLEOTIDE SEQUENCE [LARGE SCALE GENOMIC DNA]</scope>
    <source>
        <strain evidence="5 6">DS 12.976</strain>
    </source>
</reference>
<protein>
    <recommendedName>
        <fullName evidence="4">Aminotransferase class I/classII large domain-containing protein</fullName>
    </recommendedName>
</protein>
<dbReference type="HOGENOM" id="CLU_401098_0_0_11"/>
<accession>V6KAR0</accession>